<dbReference type="EMBL" id="QFBC01000002">
    <property type="protein sequence ID" value="PWE57168.1"/>
    <property type="molecule type" value="Genomic_DNA"/>
</dbReference>
<name>A0A2U2DV26_9HYPH</name>
<dbReference type="Proteomes" id="UP000245252">
    <property type="component" value="Unassembled WGS sequence"/>
</dbReference>
<evidence type="ECO:0000313" key="2">
    <source>
        <dbReference type="Proteomes" id="UP000245252"/>
    </source>
</evidence>
<dbReference type="AlphaFoldDB" id="A0A2U2DV26"/>
<protein>
    <submittedName>
        <fullName evidence="1">Uncharacterized protein</fullName>
    </submittedName>
</protein>
<reference evidence="1 2" key="1">
    <citation type="submission" date="2018-05" db="EMBL/GenBank/DDBJ databases">
        <title>The draft genome of strain NS-104.</title>
        <authorList>
            <person name="Hang P."/>
            <person name="Jiang J."/>
        </authorList>
    </citation>
    <scope>NUCLEOTIDE SEQUENCE [LARGE SCALE GENOMIC DNA]</scope>
    <source>
        <strain evidence="1 2">NS-104</strain>
    </source>
</reference>
<gene>
    <name evidence="1" type="ORF">DEM27_05870</name>
</gene>
<accession>A0A2U2DV26</accession>
<dbReference type="RefSeq" id="WP_109457271.1">
    <property type="nucleotide sequence ID" value="NZ_QFBC01000002.1"/>
</dbReference>
<organism evidence="1 2">
    <name type="scientific">Metarhizobium album</name>
    <dbReference type="NCBI Taxonomy" id="2182425"/>
    <lineage>
        <taxon>Bacteria</taxon>
        <taxon>Pseudomonadati</taxon>
        <taxon>Pseudomonadota</taxon>
        <taxon>Alphaproteobacteria</taxon>
        <taxon>Hyphomicrobiales</taxon>
        <taxon>Rhizobiaceae</taxon>
        <taxon>Metarhizobium</taxon>
    </lineage>
</organism>
<comment type="caution">
    <text evidence="1">The sequence shown here is derived from an EMBL/GenBank/DDBJ whole genome shotgun (WGS) entry which is preliminary data.</text>
</comment>
<sequence length="98" mass="11405">MTPTLWTLIVTYFEAQVAWEAIFDKPQDKDGASPEFIKMDEVQREIIEYRCQSLAEISVKASFLLNDDSTMDRLINCKRNGEPVINFLLRSMIVEEEE</sequence>
<evidence type="ECO:0000313" key="1">
    <source>
        <dbReference type="EMBL" id="PWE57168.1"/>
    </source>
</evidence>
<keyword evidence="2" id="KW-1185">Reference proteome</keyword>
<proteinExistence type="predicted"/>